<keyword evidence="1" id="KW-1133">Transmembrane helix</keyword>
<sequence length="64" mass="7224">MRSSEAEGDRAKFKPATAIFLLSKRAKSFAFAAPERVAAIRQKAVLAASFFIWVSHLGWMLRWP</sequence>
<proteinExistence type="predicted"/>
<evidence type="ECO:0000313" key="2">
    <source>
        <dbReference type="EMBL" id="MFC6642030.1"/>
    </source>
</evidence>
<feature type="transmembrane region" description="Helical" evidence="1">
    <location>
        <begin position="44"/>
        <end position="61"/>
    </location>
</feature>
<keyword evidence="1" id="KW-0812">Transmembrane</keyword>
<organism evidence="2 3">
    <name type="scientific">Sulfitobacter profundi</name>
    <dbReference type="NCBI Taxonomy" id="2679961"/>
    <lineage>
        <taxon>Bacteria</taxon>
        <taxon>Pseudomonadati</taxon>
        <taxon>Pseudomonadota</taxon>
        <taxon>Alphaproteobacteria</taxon>
        <taxon>Rhodobacterales</taxon>
        <taxon>Roseobacteraceae</taxon>
        <taxon>Sulfitobacter</taxon>
    </lineage>
</organism>
<gene>
    <name evidence="2" type="ORF">ACFQAU_10295</name>
</gene>
<dbReference type="Proteomes" id="UP001596403">
    <property type="component" value="Unassembled WGS sequence"/>
</dbReference>
<evidence type="ECO:0000313" key="3">
    <source>
        <dbReference type="Proteomes" id="UP001596403"/>
    </source>
</evidence>
<dbReference type="RefSeq" id="WP_386282060.1">
    <property type="nucleotide sequence ID" value="NZ_JBHSWA010000001.1"/>
</dbReference>
<comment type="caution">
    <text evidence="2">The sequence shown here is derived from an EMBL/GenBank/DDBJ whole genome shotgun (WGS) entry which is preliminary data.</text>
</comment>
<keyword evidence="3" id="KW-1185">Reference proteome</keyword>
<reference evidence="3" key="1">
    <citation type="journal article" date="2019" name="Int. J. Syst. Evol. Microbiol.">
        <title>The Global Catalogue of Microorganisms (GCM) 10K type strain sequencing project: providing services to taxonomists for standard genome sequencing and annotation.</title>
        <authorList>
            <consortium name="The Broad Institute Genomics Platform"/>
            <consortium name="The Broad Institute Genome Sequencing Center for Infectious Disease"/>
            <person name="Wu L."/>
            <person name="Ma J."/>
        </authorList>
    </citation>
    <scope>NUCLEOTIDE SEQUENCE [LARGE SCALE GENOMIC DNA]</scope>
    <source>
        <strain evidence="3">NBRC 111368</strain>
    </source>
</reference>
<keyword evidence="1" id="KW-0472">Membrane</keyword>
<dbReference type="EMBL" id="JBHSWA010000001">
    <property type="protein sequence ID" value="MFC6642030.1"/>
    <property type="molecule type" value="Genomic_DNA"/>
</dbReference>
<accession>A0ABW1YZF2</accession>
<evidence type="ECO:0000256" key="1">
    <source>
        <dbReference type="SAM" id="Phobius"/>
    </source>
</evidence>
<name>A0ABW1YZF2_9RHOB</name>
<protein>
    <submittedName>
        <fullName evidence="2">Uncharacterized protein</fullName>
    </submittedName>
</protein>